<evidence type="ECO:0000313" key="7">
    <source>
        <dbReference type="EMBL" id="PQA58716.1"/>
    </source>
</evidence>
<organism evidence="7 8">
    <name type="scientific">Siphonobacter curvatus</name>
    <dbReference type="NCBI Taxonomy" id="2094562"/>
    <lineage>
        <taxon>Bacteria</taxon>
        <taxon>Pseudomonadati</taxon>
        <taxon>Bacteroidota</taxon>
        <taxon>Cytophagia</taxon>
        <taxon>Cytophagales</taxon>
        <taxon>Cytophagaceae</taxon>
        <taxon>Siphonobacter</taxon>
    </lineage>
</organism>
<dbReference type="PANTHER" id="PTHR12815:SF18">
    <property type="entry name" value="SORTING AND ASSEMBLY MACHINERY COMPONENT 50 HOMOLOG"/>
    <property type="match status" value="1"/>
</dbReference>
<dbReference type="Gene3D" id="2.40.160.50">
    <property type="entry name" value="membrane protein fhac: a member of the omp85/tpsb transporter family"/>
    <property type="match status" value="1"/>
</dbReference>
<accession>A0A2S7IM44</accession>
<name>A0A2S7IM44_9BACT</name>
<evidence type="ECO:0000256" key="1">
    <source>
        <dbReference type="ARBA" id="ARBA00004370"/>
    </source>
</evidence>
<dbReference type="AlphaFoldDB" id="A0A2S7IM44"/>
<dbReference type="RefSeq" id="WP_104709905.1">
    <property type="nucleotide sequence ID" value="NZ_PTRA01000001.1"/>
</dbReference>
<dbReference type="InterPro" id="IPR039910">
    <property type="entry name" value="D15-like"/>
</dbReference>
<keyword evidence="4" id="KW-0472">Membrane</keyword>
<gene>
    <name evidence="7" type="ORF">C5O19_03360</name>
</gene>
<comment type="subcellular location">
    <subcellularLocation>
        <location evidence="1">Membrane</location>
    </subcellularLocation>
</comment>
<evidence type="ECO:0000256" key="2">
    <source>
        <dbReference type="ARBA" id="ARBA00022452"/>
    </source>
</evidence>
<feature type="domain" description="POTRA" evidence="6">
    <location>
        <begin position="26"/>
        <end position="104"/>
    </location>
</feature>
<dbReference type="OrthoDB" id="9768717at2"/>
<dbReference type="Gene3D" id="3.10.20.310">
    <property type="entry name" value="membrane protein fhac"/>
    <property type="match status" value="1"/>
</dbReference>
<evidence type="ECO:0000256" key="4">
    <source>
        <dbReference type="ARBA" id="ARBA00023136"/>
    </source>
</evidence>
<evidence type="ECO:0000313" key="8">
    <source>
        <dbReference type="Proteomes" id="UP000239590"/>
    </source>
</evidence>
<keyword evidence="3" id="KW-0812">Transmembrane</keyword>
<dbReference type="EMBL" id="PTRA01000001">
    <property type="protein sequence ID" value="PQA58716.1"/>
    <property type="molecule type" value="Genomic_DNA"/>
</dbReference>
<keyword evidence="8" id="KW-1185">Reference proteome</keyword>
<dbReference type="GO" id="GO:0019867">
    <property type="term" value="C:outer membrane"/>
    <property type="evidence" value="ECO:0007669"/>
    <property type="project" value="InterPro"/>
</dbReference>
<feature type="domain" description="Bacterial surface antigen (D15)" evidence="5">
    <location>
        <begin position="145"/>
        <end position="467"/>
    </location>
</feature>
<sequence>MLATLFSTLLHFQGLSLVLPDSNYVVVREIRLVGNRRTKDFIIRRELDFREGDTLSLEMLPERLEKNRRKVFNTNLFVTAEAKVNLEPRVDSVRTATIEFDLREQWYILGFPIFQLADRNFNEWWTERNRDLSRTIYGVNLRHYNFRGRAEQLKINLEFGFARYFDFSYRIPYIDRKQKLGVTFGISYNTTKNLAYRTDRDKLIYLHSEDLLRERFYTNVIFSRRNHYYDFQNLEIRYATHTVADTVVDLNPNYFLQQRTRQRYFLVSYGYTYDFRDKAQYPLRGFVFRAVANRYGILPKDQINLTDLTLSFARYRPLGGKWYFGAVAEGKTSYPQLQPYLQTRGLGYLNDLVRGYELFTVDGQHYLYLKNTLRYQLLERKIFLKPLRKIRQFNMLPIEVYPNIFLDGGQAWNQYRGYYNSRFANHFMLGYGAGLDIVTWYNAVFRFHYAFTRDGVGGFRFNVAREF</sequence>
<proteinExistence type="predicted"/>
<dbReference type="Pfam" id="PF07244">
    <property type="entry name" value="POTRA"/>
    <property type="match status" value="1"/>
</dbReference>
<evidence type="ECO:0000259" key="5">
    <source>
        <dbReference type="Pfam" id="PF01103"/>
    </source>
</evidence>
<dbReference type="Pfam" id="PF01103">
    <property type="entry name" value="Omp85"/>
    <property type="match status" value="1"/>
</dbReference>
<protein>
    <submittedName>
        <fullName evidence="7">Outer membrane protein assembly factor</fullName>
    </submittedName>
</protein>
<keyword evidence="2" id="KW-1134">Transmembrane beta strand</keyword>
<dbReference type="Proteomes" id="UP000239590">
    <property type="component" value="Unassembled WGS sequence"/>
</dbReference>
<dbReference type="InterPro" id="IPR000184">
    <property type="entry name" value="Bac_surfAg_D15"/>
</dbReference>
<dbReference type="PANTHER" id="PTHR12815">
    <property type="entry name" value="SORTING AND ASSEMBLY MACHINERY SAMM50 PROTEIN FAMILY MEMBER"/>
    <property type="match status" value="1"/>
</dbReference>
<reference evidence="8" key="1">
    <citation type="submission" date="2018-02" db="EMBL/GenBank/DDBJ databases">
        <title>Genome sequencing of Solimonas sp. HR-BB.</title>
        <authorList>
            <person name="Lee Y."/>
            <person name="Jeon C.O."/>
        </authorList>
    </citation>
    <scope>NUCLEOTIDE SEQUENCE [LARGE SCALE GENOMIC DNA]</scope>
    <source>
        <strain evidence="8">HR-U</strain>
    </source>
</reference>
<dbReference type="InterPro" id="IPR010827">
    <property type="entry name" value="BamA/TamA_POTRA"/>
</dbReference>
<evidence type="ECO:0000256" key="3">
    <source>
        <dbReference type="ARBA" id="ARBA00022692"/>
    </source>
</evidence>
<comment type="caution">
    <text evidence="7">The sequence shown here is derived from an EMBL/GenBank/DDBJ whole genome shotgun (WGS) entry which is preliminary data.</text>
</comment>
<evidence type="ECO:0000259" key="6">
    <source>
        <dbReference type="Pfam" id="PF07244"/>
    </source>
</evidence>